<protein>
    <submittedName>
        <fullName evidence="1">Uncharacterized protein</fullName>
    </submittedName>
</protein>
<sequence length="67" mass="7618">MRHLSRAVSTQIRKCASDQNRILKKEILLVQGRRHKSAHTCLLVLATTTPEPAQQGSWSLTSQWNHV</sequence>
<proteinExistence type="predicted"/>
<name>A0A0A9C6N3_ARUDO</name>
<organism evidence="1">
    <name type="scientific">Arundo donax</name>
    <name type="common">Giant reed</name>
    <name type="synonym">Donax arundinaceus</name>
    <dbReference type="NCBI Taxonomy" id="35708"/>
    <lineage>
        <taxon>Eukaryota</taxon>
        <taxon>Viridiplantae</taxon>
        <taxon>Streptophyta</taxon>
        <taxon>Embryophyta</taxon>
        <taxon>Tracheophyta</taxon>
        <taxon>Spermatophyta</taxon>
        <taxon>Magnoliopsida</taxon>
        <taxon>Liliopsida</taxon>
        <taxon>Poales</taxon>
        <taxon>Poaceae</taxon>
        <taxon>PACMAD clade</taxon>
        <taxon>Arundinoideae</taxon>
        <taxon>Arundineae</taxon>
        <taxon>Arundo</taxon>
    </lineage>
</organism>
<dbReference type="AlphaFoldDB" id="A0A0A9C6N3"/>
<dbReference type="EMBL" id="GBRH01230733">
    <property type="protein sequence ID" value="JAD67162.1"/>
    <property type="molecule type" value="Transcribed_RNA"/>
</dbReference>
<evidence type="ECO:0000313" key="1">
    <source>
        <dbReference type="EMBL" id="JAD67162.1"/>
    </source>
</evidence>
<reference evidence="1" key="1">
    <citation type="submission" date="2014-09" db="EMBL/GenBank/DDBJ databases">
        <authorList>
            <person name="Magalhaes I.L.F."/>
            <person name="Oliveira U."/>
            <person name="Santos F.R."/>
            <person name="Vidigal T.H.D.A."/>
            <person name="Brescovit A.D."/>
            <person name="Santos A.J."/>
        </authorList>
    </citation>
    <scope>NUCLEOTIDE SEQUENCE</scope>
    <source>
        <tissue evidence="1">Shoot tissue taken approximately 20 cm above the soil surface</tissue>
    </source>
</reference>
<reference evidence="1" key="2">
    <citation type="journal article" date="2015" name="Data Brief">
        <title>Shoot transcriptome of the giant reed, Arundo donax.</title>
        <authorList>
            <person name="Barrero R.A."/>
            <person name="Guerrero F.D."/>
            <person name="Moolhuijzen P."/>
            <person name="Goolsby J.A."/>
            <person name="Tidwell J."/>
            <person name="Bellgard S.E."/>
            <person name="Bellgard M.I."/>
        </authorList>
    </citation>
    <scope>NUCLEOTIDE SEQUENCE</scope>
    <source>
        <tissue evidence="1">Shoot tissue taken approximately 20 cm above the soil surface</tissue>
    </source>
</reference>
<accession>A0A0A9C6N3</accession>